<dbReference type="InterPro" id="IPR025559">
    <property type="entry name" value="Eis_dom"/>
</dbReference>
<dbReference type="InterPro" id="IPR041380">
    <property type="entry name" value="Acetyltransf_17"/>
</dbReference>
<dbReference type="SUPFAM" id="SSF55729">
    <property type="entry name" value="Acyl-CoA N-acyltransferases (Nat)"/>
    <property type="match status" value="1"/>
</dbReference>
<keyword evidence="2 4" id="KW-0808">Transferase</keyword>
<keyword evidence="7" id="KW-1185">Reference proteome</keyword>
<dbReference type="InterPro" id="IPR022902">
    <property type="entry name" value="NAcTrfase_Eis"/>
</dbReference>
<dbReference type="PROSITE" id="PS51186">
    <property type="entry name" value="GNAT"/>
    <property type="match status" value="1"/>
</dbReference>
<dbReference type="GO" id="GO:0034069">
    <property type="term" value="F:aminoglycoside N-acetyltransferase activity"/>
    <property type="evidence" value="ECO:0007669"/>
    <property type="project" value="TreeGrafter"/>
</dbReference>
<reference evidence="6 7" key="1">
    <citation type="submission" date="2019-06" db="EMBL/GenBank/DDBJ databases">
        <title>Sequencing the genomes of 1000 actinobacteria strains.</title>
        <authorList>
            <person name="Klenk H.-P."/>
        </authorList>
    </citation>
    <scope>NUCLEOTIDE SEQUENCE [LARGE SCALE GENOMIC DNA]</scope>
    <source>
        <strain evidence="6 7">DSM 46699</strain>
    </source>
</reference>
<dbReference type="Proteomes" id="UP000316184">
    <property type="component" value="Unassembled WGS sequence"/>
</dbReference>
<dbReference type="NCBIfam" id="NF002367">
    <property type="entry name" value="PRK01346.1-4"/>
    <property type="match status" value="1"/>
</dbReference>
<evidence type="ECO:0000313" key="6">
    <source>
        <dbReference type="EMBL" id="TWG08196.1"/>
    </source>
</evidence>
<evidence type="ECO:0000313" key="7">
    <source>
        <dbReference type="Proteomes" id="UP000316184"/>
    </source>
</evidence>
<dbReference type="Pfam" id="PF13527">
    <property type="entry name" value="Acetyltransf_9"/>
    <property type="match status" value="1"/>
</dbReference>
<evidence type="ECO:0000256" key="1">
    <source>
        <dbReference type="ARBA" id="ARBA00009213"/>
    </source>
</evidence>
<feature type="domain" description="N-acetyltransferase" evidence="5">
    <location>
        <begin position="6"/>
        <end position="155"/>
    </location>
</feature>
<gene>
    <name evidence="6" type="ORF">FHU35_11815</name>
</gene>
<comment type="similarity">
    <text evidence="1 4">Belongs to the acetyltransferase Eis family.</text>
</comment>
<dbReference type="InterPro" id="IPR016181">
    <property type="entry name" value="Acyl_CoA_acyltransferase"/>
</dbReference>
<dbReference type="SUPFAM" id="SSF55718">
    <property type="entry name" value="SCP-like"/>
    <property type="match status" value="1"/>
</dbReference>
<feature type="binding site" evidence="4">
    <location>
        <begin position="94"/>
        <end position="99"/>
    </location>
    <ligand>
        <name>acetyl-CoA</name>
        <dbReference type="ChEBI" id="CHEBI:57288"/>
    </ligand>
</feature>
<feature type="binding site" evidence="4">
    <location>
        <begin position="86"/>
        <end position="88"/>
    </location>
    <ligand>
        <name>acetyl-CoA</name>
        <dbReference type="ChEBI" id="CHEBI:57288"/>
    </ligand>
</feature>
<dbReference type="AlphaFoldDB" id="A0A561V991"/>
<dbReference type="Pfam" id="PF13530">
    <property type="entry name" value="SCP2_2"/>
    <property type="match status" value="1"/>
</dbReference>
<organism evidence="6 7">
    <name type="scientific">Saccharopolyspora dendranthemae</name>
    <dbReference type="NCBI Taxonomy" id="1181886"/>
    <lineage>
        <taxon>Bacteria</taxon>
        <taxon>Bacillati</taxon>
        <taxon>Actinomycetota</taxon>
        <taxon>Actinomycetes</taxon>
        <taxon>Pseudonocardiales</taxon>
        <taxon>Pseudonocardiaceae</taxon>
        <taxon>Saccharopolyspora</taxon>
    </lineage>
</organism>
<comment type="subunit">
    <text evidence="4">Homohexamer; trimer of dimers.</text>
</comment>
<dbReference type="EMBL" id="VIWX01000001">
    <property type="protein sequence ID" value="TWG08196.1"/>
    <property type="molecule type" value="Genomic_DNA"/>
</dbReference>
<feature type="binding site" evidence="4">
    <location>
        <begin position="122"/>
        <end position="123"/>
    </location>
    <ligand>
        <name>acetyl-CoA</name>
        <dbReference type="ChEBI" id="CHEBI:57288"/>
    </ligand>
</feature>
<dbReference type="InterPro" id="IPR036527">
    <property type="entry name" value="SCP2_sterol-bd_dom_sf"/>
</dbReference>
<dbReference type="Gene3D" id="3.40.630.30">
    <property type="match status" value="2"/>
</dbReference>
<protein>
    <submittedName>
        <fullName evidence="6">Putative acetyltransferase</fullName>
    </submittedName>
</protein>
<evidence type="ECO:0000256" key="2">
    <source>
        <dbReference type="ARBA" id="ARBA00022679"/>
    </source>
</evidence>
<dbReference type="InterPro" id="IPR000182">
    <property type="entry name" value="GNAT_dom"/>
</dbReference>
<name>A0A561V991_9PSEU</name>
<feature type="active site" description="Proton donor" evidence="4">
    <location>
        <position position="127"/>
    </location>
</feature>
<dbReference type="PANTHER" id="PTHR37817:SF1">
    <property type="entry name" value="N-ACETYLTRANSFERASE EIS"/>
    <property type="match status" value="1"/>
</dbReference>
<keyword evidence="3 4" id="KW-0012">Acyltransferase</keyword>
<accession>A0A561V991</accession>
<dbReference type="InterPro" id="IPR051554">
    <property type="entry name" value="Acetyltransferase_Eis"/>
</dbReference>
<evidence type="ECO:0000259" key="5">
    <source>
        <dbReference type="PROSITE" id="PS51186"/>
    </source>
</evidence>
<evidence type="ECO:0000256" key="4">
    <source>
        <dbReference type="HAMAP-Rule" id="MF_01812"/>
    </source>
</evidence>
<feature type="active site" description="Proton acceptor; via carboxylate" evidence="4">
    <location>
        <position position="398"/>
    </location>
</feature>
<dbReference type="PANTHER" id="PTHR37817">
    <property type="entry name" value="N-ACETYLTRANSFERASE EIS"/>
    <property type="match status" value="1"/>
</dbReference>
<comment type="caution">
    <text evidence="6">The sequence shown here is derived from an EMBL/GenBank/DDBJ whole genome shotgun (WGS) entry which is preliminary data.</text>
</comment>
<evidence type="ECO:0000256" key="3">
    <source>
        <dbReference type="ARBA" id="ARBA00023315"/>
    </source>
</evidence>
<dbReference type="Gene3D" id="3.30.1050.10">
    <property type="entry name" value="SCP2 sterol-binding domain"/>
    <property type="match status" value="1"/>
</dbReference>
<dbReference type="Pfam" id="PF17668">
    <property type="entry name" value="Acetyltransf_17"/>
    <property type="match status" value="1"/>
</dbReference>
<proteinExistence type="inferred from homology"/>
<dbReference type="GO" id="GO:0030649">
    <property type="term" value="P:aminoglycoside antibiotic catabolic process"/>
    <property type="evidence" value="ECO:0007669"/>
    <property type="project" value="TreeGrafter"/>
</dbReference>
<sequence length="398" mass="42948">MDVGEPELRVLSESEYFTANELFRQALLLPATDEETWSAHTRAMMEPGRVLGTFVDGELAGTALSMTSSLAVPGGAAVPAAAVTGVAVRADATRQGLLTRMMRHQLDDAARRGEVVAMLHASEGRIYERFGYGVACRTRNVEIDRAQARLRDSVPRGGRVRLVTQERARDLLPELHRNCAADRAGRMYRPEGWWPGRAGVMKKNHVIAVHADDSGVDDGFAVYQSRGESTTVDVWDLVAANEIAASELWRFLLGIDLVNTVAGLGRPVDEPVEWWLADRRACRTTGVDDDLWVRLVDVPAALRARGYAHGAPLVLEVTDGFLPANAGRYLIGPDGVSTADESPQLTLDAAALAALYLGDQSASALAAAGLVQVHEPGALAVADELFQTRRAPWCGTGF</sequence>
<dbReference type="HAMAP" id="MF_01812">
    <property type="entry name" value="Eis"/>
    <property type="match status" value="1"/>
</dbReference>